<proteinExistence type="predicted"/>
<dbReference type="NCBIfam" id="TIGR02252">
    <property type="entry name" value="DREG-2"/>
    <property type="match status" value="1"/>
</dbReference>
<name>A0A8S4QL12_9NEOP</name>
<sequence length="242" mass="27415">MTLQGIKLVTFDVTNTLLRFRVPPYDYYALVARSHGFKGTGDDIKNQLLSSYADLSKNHPNFGRHSISWNRWWSRVIEGTFQGHLPNDAKVNQISKKLIEDFKTPTCWEVVDGGADIIKLLKSSGIVVGVISNFDPRLHDILTNLSIHDCFEFVLTSYEVGICKPDKKIFECAQVTYGNDVYPWQCLHIGDDLEKDYNGAKAAGWHGLLIDNKLMESSHSVNAFPSLKELCKAIKHNRVQLF</sequence>
<dbReference type="CDD" id="cd16415">
    <property type="entry name" value="HAD_dREG-2_like"/>
    <property type="match status" value="1"/>
</dbReference>
<protein>
    <submittedName>
        <fullName evidence="1">Jg24939 protein</fullName>
    </submittedName>
</protein>
<dbReference type="PRINTS" id="PR00413">
    <property type="entry name" value="HADHALOGNASE"/>
</dbReference>
<dbReference type="AlphaFoldDB" id="A0A8S4QL12"/>
<dbReference type="SFLD" id="SFLDG01129">
    <property type="entry name" value="C1.5:_HAD__Beta-PGM__Phosphata"/>
    <property type="match status" value="1"/>
</dbReference>
<dbReference type="InterPro" id="IPR006439">
    <property type="entry name" value="HAD-SF_hydro_IA"/>
</dbReference>
<dbReference type="SFLD" id="SFLDS00003">
    <property type="entry name" value="Haloacid_Dehalogenase"/>
    <property type="match status" value="1"/>
</dbReference>
<dbReference type="Gene3D" id="3.40.50.1000">
    <property type="entry name" value="HAD superfamily/HAD-like"/>
    <property type="match status" value="1"/>
</dbReference>
<keyword evidence="2" id="KW-1185">Reference proteome</keyword>
<organism evidence="1 2">
    <name type="scientific">Pararge aegeria aegeria</name>
    <dbReference type="NCBI Taxonomy" id="348720"/>
    <lineage>
        <taxon>Eukaryota</taxon>
        <taxon>Metazoa</taxon>
        <taxon>Ecdysozoa</taxon>
        <taxon>Arthropoda</taxon>
        <taxon>Hexapoda</taxon>
        <taxon>Insecta</taxon>
        <taxon>Pterygota</taxon>
        <taxon>Neoptera</taxon>
        <taxon>Endopterygota</taxon>
        <taxon>Lepidoptera</taxon>
        <taxon>Glossata</taxon>
        <taxon>Ditrysia</taxon>
        <taxon>Papilionoidea</taxon>
        <taxon>Nymphalidae</taxon>
        <taxon>Satyrinae</taxon>
        <taxon>Satyrini</taxon>
        <taxon>Parargina</taxon>
        <taxon>Pararge</taxon>
    </lineage>
</organism>
<dbReference type="PANTHER" id="PTHR46191">
    <property type="match status" value="1"/>
</dbReference>
<dbReference type="InterPro" id="IPR051828">
    <property type="entry name" value="HAD-like_hydrolase_domain"/>
</dbReference>
<dbReference type="SUPFAM" id="SSF56784">
    <property type="entry name" value="HAD-like"/>
    <property type="match status" value="1"/>
</dbReference>
<dbReference type="NCBIfam" id="TIGR01549">
    <property type="entry name" value="HAD-SF-IA-v1"/>
    <property type="match status" value="1"/>
</dbReference>
<dbReference type="PANTHER" id="PTHR46191:SF2">
    <property type="entry name" value="HALOACID DEHALOGENASE-LIKE HYDROLASE DOMAIN-CONTAINING PROTEIN 3"/>
    <property type="match status" value="1"/>
</dbReference>
<dbReference type="OrthoDB" id="444127at2759"/>
<gene>
    <name evidence="1" type="primary">jg24939</name>
    <name evidence="1" type="ORF">PAEG_LOCUS4089</name>
</gene>
<dbReference type="Pfam" id="PF00702">
    <property type="entry name" value="Hydrolase"/>
    <property type="match status" value="1"/>
</dbReference>
<dbReference type="Gene3D" id="1.10.150.720">
    <property type="entry name" value="Haloacid dehalogenase-like hydrolase"/>
    <property type="match status" value="1"/>
</dbReference>
<accession>A0A8S4QL12</accession>
<dbReference type="InterPro" id="IPR036412">
    <property type="entry name" value="HAD-like_sf"/>
</dbReference>
<evidence type="ECO:0000313" key="2">
    <source>
        <dbReference type="Proteomes" id="UP000838756"/>
    </source>
</evidence>
<reference evidence="1" key="1">
    <citation type="submission" date="2022-03" db="EMBL/GenBank/DDBJ databases">
        <authorList>
            <person name="Lindestad O."/>
        </authorList>
    </citation>
    <scope>NUCLEOTIDE SEQUENCE</scope>
</reference>
<dbReference type="InterPro" id="IPR011949">
    <property type="entry name" value="HAD-SF_hydro_IA_REG-2-like"/>
</dbReference>
<dbReference type="InterPro" id="IPR044924">
    <property type="entry name" value="HAD-SF_hydro_IA_REG-2-like_cap"/>
</dbReference>
<dbReference type="GO" id="GO:0005634">
    <property type="term" value="C:nucleus"/>
    <property type="evidence" value="ECO:0007669"/>
    <property type="project" value="TreeGrafter"/>
</dbReference>
<comment type="caution">
    <text evidence="1">The sequence shown here is derived from an EMBL/GenBank/DDBJ whole genome shotgun (WGS) entry which is preliminary data.</text>
</comment>
<dbReference type="InterPro" id="IPR023214">
    <property type="entry name" value="HAD_sf"/>
</dbReference>
<dbReference type="EMBL" id="CAKXAJ010013684">
    <property type="protein sequence ID" value="CAH2216011.1"/>
    <property type="molecule type" value="Genomic_DNA"/>
</dbReference>
<dbReference type="Proteomes" id="UP000838756">
    <property type="component" value="Unassembled WGS sequence"/>
</dbReference>
<evidence type="ECO:0000313" key="1">
    <source>
        <dbReference type="EMBL" id="CAH2216011.1"/>
    </source>
</evidence>